<dbReference type="EMBL" id="JAWDGP010004902">
    <property type="protein sequence ID" value="KAK3761382.1"/>
    <property type="molecule type" value="Genomic_DNA"/>
</dbReference>
<evidence type="ECO:0000313" key="2">
    <source>
        <dbReference type="Proteomes" id="UP001283361"/>
    </source>
</evidence>
<comment type="caution">
    <text evidence="1">The sequence shown here is derived from an EMBL/GenBank/DDBJ whole genome shotgun (WGS) entry which is preliminary data.</text>
</comment>
<accession>A0AAE0Z3V5</accession>
<gene>
    <name evidence="1" type="ORF">RRG08_024249</name>
</gene>
<dbReference type="AlphaFoldDB" id="A0AAE0Z3V5"/>
<organism evidence="1 2">
    <name type="scientific">Elysia crispata</name>
    <name type="common">lettuce slug</name>
    <dbReference type="NCBI Taxonomy" id="231223"/>
    <lineage>
        <taxon>Eukaryota</taxon>
        <taxon>Metazoa</taxon>
        <taxon>Spiralia</taxon>
        <taxon>Lophotrochozoa</taxon>
        <taxon>Mollusca</taxon>
        <taxon>Gastropoda</taxon>
        <taxon>Heterobranchia</taxon>
        <taxon>Euthyneura</taxon>
        <taxon>Panpulmonata</taxon>
        <taxon>Sacoglossa</taxon>
        <taxon>Placobranchoidea</taxon>
        <taxon>Plakobranchidae</taxon>
        <taxon>Elysia</taxon>
    </lineage>
</organism>
<keyword evidence="2" id="KW-1185">Reference proteome</keyword>
<protein>
    <submittedName>
        <fullName evidence="1">Uncharacterized protein</fullName>
    </submittedName>
</protein>
<reference evidence="1" key="1">
    <citation type="journal article" date="2023" name="G3 (Bethesda)">
        <title>A reference genome for the long-term kleptoplast-retaining sea slug Elysia crispata morphotype clarki.</title>
        <authorList>
            <person name="Eastman K.E."/>
            <person name="Pendleton A.L."/>
            <person name="Shaikh M.A."/>
            <person name="Suttiyut T."/>
            <person name="Ogas R."/>
            <person name="Tomko P."/>
            <person name="Gavelis G."/>
            <person name="Widhalm J.R."/>
            <person name="Wisecaver J.H."/>
        </authorList>
    </citation>
    <scope>NUCLEOTIDE SEQUENCE</scope>
    <source>
        <strain evidence="1">ECLA1</strain>
    </source>
</reference>
<sequence length="75" mass="8102">MGSLTLVLKMVPQFSLRLGLKMVASGWAQESSLRLGLKMGSLRFGLKMCNPRLGLKVGSHRLGLKMGSLGWAQDG</sequence>
<proteinExistence type="predicted"/>
<name>A0AAE0Z3V5_9GAST</name>
<dbReference type="Proteomes" id="UP001283361">
    <property type="component" value="Unassembled WGS sequence"/>
</dbReference>
<evidence type="ECO:0000313" key="1">
    <source>
        <dbReference type="EMBL" id="KAK3761382.1"/>
    </source>
</evidence>